<keyword evidence="1" id="KW-0812">Transmembrane</keyword>
<name>A0A4R8RZY9_9MYCO</name>
<proteinExistence type="predicted"/>
<keyword evidence="1" id="KW-0472">Membrane</keyword>
<dbReference type="Proteomes" id="UP000295117">
    <property type="component" value="Unassembled WGS sequence"/>
</dbReference>
<sequence length="278" mass="31817">MKNQISVRRVSFRYPAGTLDRHYVQGDLILSHMVAVLSAVFPEGEEFFVRSVQHFSDQVTDPELQTAVRGFTGQEVTHGREHRILNDRLSEMGYPTHGIEQLVRLFLGRVFRHMPKLYSLALTAALEHFTATVAETLLDDPEARELLGDTEVRSILLWHALEESEHKALAFDVYRAAGGTETMRIWTMRLLIIGGLATLLVATAISMLTDRATYNRIRVAQSIDTVRRSPFFTRQFLRKIREYNRIGFHPNDIDHTELIQAWQEKLFGQEGTLVGNLK</sequence>
<comment type="caution">
    <text evidence="2">The sequence shown here is derived from an EMBL/GenBank/DDBJ whole genome shotgun (WGS) entry which is preliminary data.</text>
</comment>
<feature type="transmembrane region" description="Helical" evidence="1">
    <location>
        <begin position="190"/>
        <end position="208"/>
    </location>
</feature>
<evidence type="ECO:0000313" key="3">
    <source>
        <dbReference type="Proteomes" id="UP000295117"/>
    </source>
</evidence>
<dbReference type="Pfam" id="PF10118">
    <property type="entry name" value="Metal_hydrol"/>
    <property type="match status" value="1"/>
</dbReference>
<evidence type="ECO:0000256" key="1">
    <source>
        <dbReference type="SAM" id="Phobius"/>
    </source>
</evidence>
<dbReference type="RefSeq" id="WP_134072680.1">
    <property type="nucleotide sequence ID" value="NZ_PECH01000008.1"/>
</dbReference>
<dbReference type="EMBL" id="PECH01000008">
    <property type="protein sequence ID" value="TDZ80127.1"/>
    <property type="molecule type" value="Genomic_DNA"/>
</dbReference>
<dbReference type="PIRSF" id="PIRSF007580">
    <property type="entry name" value="UCP07580"/>
    <property type="match status" value="1"/>
</dbReference>
<organism evidence="2 3">
    <name type="scientific">Mycobacteroides salmoniphilum</name>
    <dbReference type="NCBI Taxonomy" id="404941"/>
    <lineage>
        <taxon>Bacteria</taxon>
        <taxon>Bacillati</taxon>
        <taxon>Actinomycetota</taxon>
        <taxon>Actinomycetes</taxon>
        <taxon>Mycobacteriales</taxon>
        <taxon>Mycobacteriaceae</taxon>
        <taxon>Mycobacteroides</taxon>
    </lineage>
</organism>
<dbReference type="PANTHER" id="PTHR39456:SF1">
    <property type="entry name" value="METAL-DEPENDENT HYDROLASE"/>
    <property type="match status" value="1"/>
</dbReference>
<dbReference type="AlphaFoldDB" id="A0A4R8RZY9"/>
<dbReference type="GO" id="GO:0016787">
    <property type="term" value="F:hydrolase activity"/>
    <property type="evidence" value="ECO:0007669"/>
    <property type="project" value="UniProtKB-KW"/>
</dbReference>
<keyword evidence="1" id="KW-1133">Transmembrane helix</keyword>
<accession>A0A4R8RZY9</accession>
<dbReference type="SUPFAM" id="SSF47240">
    <property type="entry name" value="Ferritin-like"/>
    <property type="match status" value="1"/>
</dbReference>
<dbReference type="InterPro" id="IPR016516">
    <property type="entry name" value="UCP07580"/>
</dbReference>
<keyword evidence="2" id="KW-0378">Hydrolase</keyword>
<evidence type="ECO:0000313" key="2">
    <source>
        <dbReference type="EMBL" id="TDZ80127.1"/>
    </source>
</evidence>
<reference evidence="2 3" key="1">
    <citation type="journal article" date="2019" name="Sci. Rep.">
        <title>Extended insight into the Mycobacterium chelonae-abscessus complex through whole genome sequencing of Mycobacterium salmoniphilum outbreak and Mycobacterium salmoniphilum-like strains.</title>
        <authorList>
            <person name="Behra P.R.K."/>
            <person name="Das S."/>
            <person name="Pettersson B.M.F."/>
            <person name="Shirreff L."/>
            <person name="DuCote T."/>
            <person name="Jacobsson K.G."/>
            <person name="Ennis D.G."/>
            <person name="Kirsebom L.A."/>
        </authorList>
    </citation>
    <scope>NUCLEOTIDE SEQUENCE [LARGE SCALE GENOMIC DNA]</scope>
    <source>
        <strain evidence="2 3">DE 4585</strain>
    </source>
</reference>
<gene>
    <name evidence="2" type="ORF">DE4585_03878</name>
</gene>
<dbReference type="PANTHER" id="PTHR39456">
    <property type="entry name" value="METAL-DEPENDENT HYDROLASE"/>
    <property type="match status" value="1"/>
</dbReference>
<protein>
    <submittedName>
        <fullName evidence="2">Putative metal-dependent hydrolase</fullName>
    </submittedName>
</protein>
<dbReference type="InterPro" id="IPR009078">
    <property type="entry name" value="Ferritin-like_SF"/>
</dbReference>